<keyword evidence="1" id="KW-0472">Membrane</keyword>
<reference evidence="2 4" key="1">
    <citation type="submission" date="2019-05" db="EMBL/GenBank/DDBJ databases">
        <title>Mumia sp. nov., isolated from the intestinal contents of plateau pika (Ochotona curzoniae) in the Qinghai-Tibet plateau of China.</title>
        <authorList>
            <person name="Tian Z."/>
        </authorList>
    </citation>
    <scope>NUCLEOTIDE SEQUENCE [LARGE SCALE GENOMIC DNA]</scope>
    <source>
        <strain evidence="4">527</strain>
        <strain evidence="2">Z527</strain>
    </source>
</reference>
<sequence length="333" mass="36668">MTTIDDADPWTTLERAGDVLPASDDVLVAARAAVRRAATTEALRADVARVRRRRRWRIGLVAATLTAALTLGATTVEVGDQRIGVSPAAAAVLERAAKATLAESDPVVRPGQYLRITLVQQTWTDGRWNERWKQRWTRTVWVPYDRDADWTFRERTRTPDAPASIAAIYRQADGTWRGPSWSSARSGAGTYLRTYDPDWYATLPRDPDALLDRLRKELGGDGSGLTYDVREIYSEALRSGLAPAAFRARLFEALATVPGVHVHENVRTLDGKIGVGIGYSSRASSWRMVFDKQTGRYIGEWAREGDVGGLTPGEPSFVTSVRTDVVDSAPAPD</sequence>
<dbReference type="AlphaFoldDB" id="A0A5C4MST8"/>
<dbReference type="InterPro" id="IPR047789">
    <property type="entry name" value="CU044_5270-like"/>
</dbReference>
<keyword evidence="1" id="KW-0812">Transmembrane</keyword>
<proteinExistence type="predicted"/>
<evidence type="ECO:0000256" key="1">
    <source>
        <dbReference type="SAM" id="Phobius"/>
    </source>
</evidence>
<dbReference type="NCBIfam" id="NF038083">
    <property type="entry name" value="CU044_5270_fam"/>
    <property type="match status" value="1"/>
</dbReference>
<evidence type="ECO:0000313" key="3">
    <source>
        <dbReference type="EMBL" id="TNC50272.1"/>
    </source>
</evidence>
<dbReference type="EMBL" id="VDFR01000018">
    <property type="protein sequence ID" value="TNC50272.1"/>
    <property type="molecule type" value="Genomic_DNA"/>
</dbReference>
<dbReference type="Proteomes" id="UP000306740">
    <property type="component" value="Unassembled WGS sequence"/>
</dbReference>
<dbReference type="OrthoDB" id="3387554at2"/>
<evidence type="ECO:0000313" key="2">
    <source>
        <dbReference type="EMBL" id="TNC47554.1"/>
    </source>
</evidence>
<comment type="caution">
    <text evidence="2">The sequence shown here is derived from an EMBL/GenBank/DDBJ whole genome shotgun (WGS) entry which is preliminary data.</text>
</comment>
<evidence type="ECO:0008006" key="5">
    <source>
        <dbReference type="Google" id="ProtNLM"/>
    </source>
</evidence>
<accession>A0A5C4MST8</accession>
<dbReference type="EMBL" id="VDFR01000044">
    <property type="protein sequence ID" value="TNC47554.1"/>
    <property type="molecule type" value="Genomic_DNA"/>
</dbReference>
<feature type="transmembrane region" description="Helical" evidence="1">
    <location>
        <begin position="58"/>
        <end position="76"/>
    </location>
</feature>
<dbReference type="RefSeq" id="WP_139105347.1">
    <property type="nucleotide sequence ID" value="NZ_VDFR01000018.1"/>
</dbReference>
<organism evidence="2 4">
    <name type="scientific">Mumia zhuanghuii</name>
    <dbReference type="NCBI Taxonomy" id="2585211"/>
    <lineage>
        <taxon>Bacteria</taxon>
        <taxon>Bacillati</taxon>
        <taxon>Actinomycetota</taxon>
        <taxon>Actinomycetes</taxon>
        <taxon>Propionibacteriales</taxon>
        <taxon>Nocardioidaceae</taxon>
        <taxon>Mumia</taxon>
    </lineage>
</organism>
<name>A0A5C4MST8_9ACTN</name>
<evidence type="ECO:0000313" key="4">
    <source>
        <dbReference type="Proteomes" id="UP000306740"/>
    </source>
</evidence>
<gene>
    <name evidence="3" type="ORF">FHE65_04170</name>
    <name evidence="2" type="ORF">FHE65_09590</name>
</gene>
<keyword evidence="1" id="KW-1133">Transmembrane helix</keyword>
<protein>
    <recommendedName>
        <fullName evidence="5">CU044_5270 family protein</fullName>
    </recommendedName>
</protein>